<comment type="caution">
    <text evidence="1">The sequence shown here is derived from an EMBL/GenBank/DDBJ whole genome shotgun (WGS) entry which is preliminary data.</text>
</comment>
<gene>
    <name evidence="1" type="ORF">Slati_2708400</name>
</gene>
<accession>A0AAW2VZ85</accession>
<reference evidence="1" key="1">
    <citation type="submission" date="2020-06" db="EMBL/GenBank/DDBJ databases">
        <authorList>
            <person name="Li T."/>
            <person name="Hu X."/>
            <person name="Zhang T."/>
            <person name="Song X."/>
            <person name="Zhang H."/>
            <person name="Dai N."/>
            <person name="Sheng W."/>
            <person name="Hou X."/>
            <person name="Wei L."/>
        </authorList>
    </citation>
    <scope>NUCLEOTIDE SEQUENCE</scope>
    <source>
        <strain evidence="1">KEN1</strain>
        <tissue evidence="1">Leaf</tissue>
    </source>
</reference>
<name>A0AAW2VZ85_9LAMI</name>
<organism evidence="1">
    <name type="scientific">Sesamum latifolium</name>
    <dbReference type="NCBI Taxonomy" id="2727402"/>
    <lineage>
        <taxon>Eukaryota</taxon>
        <taxon>Viridiplantae</taxon>
        <taxon>Streptophyta</taxon>
        <taxon>Embryophyta</taxon>
        <taxon>Tracheophyta</taxon>
        <taxon>Spermatophyta</taxon>
        <taxon>Magnoliopsida</taxon>
        <taxon>eudicotyledons</taxon>
        <taxon>Gunneridae</taxon>
        <taxon>Pentapetalae</taxon>
        <taxon>asterids</taxon>
        <taxon>lamiids</taxon>
        <taxon>Lamiales</taxon>
        <taxon>Pedaliaceae</taxon>
        <taxon>Sesamum</taxon>
    </lineage>
</organism>
<sequence length="141" mass="15674">MQLSCTVTPMRSSVQCLLLFSIGLNNNGSTSYRLERLETFRNFDLCSCINLLLAKSIERQSPVSLQSAKRRGLNHFNATALEVPSTTQEVKSSVFSEGLLDGDCFKSLAKKPVSRFDSFLAKAKKYINMDAAQASKNERRG</sequence>
<reference evidence="1" key="2">
    <citation type="journal article" date="2024" name="Plant">
        <title>Genomic evolution and insights into agronomic trait innovations of Sesamum species.</title>
        <authorList>
            <person name="Miao H."/>
            <person name="Wang L."/>
            <person name="Qu L."/>
            <person name="Liu H."/>
            <person name="Sun Y."/>
            <person name="Le M."/>
            <person name="Wang Q."/>
            <person name="Wei S."/>
            <person name="Zheng Y."/>
            <person name="Lin W."/>
            <person name="Duan Y."/>
            <person name="Cao H."/>
            <person name="Xiong S."/>
            <person name="Wang X."/>
            <person name="Wei L."/>
            <person name="Li C."/>
            <person name="Ma Q."/>
            <person name="Ju M."/>
            <person name="Zhao R."/>
            <person name="Li G."/>
            <person name="Mu C."/>
            <person name="Tian Q."/>
            <person name="Mei H."/>
            <person name="Zhang T."/>
            <person name="Gao T."/>
            <person name="Zhang H."/>
        </authorList>
    </citation>
    <scope>NUCLEOTIDE SEQUENCE</scope>
    <source>
        <strain evidence="1">KEN1</strain>
    </source>
</reference>
<dbReference type="AlphaFoldDB" id="A0AAW2VZ85"/>
<evidence type="ECO:0000313" key="1">
    <source>
        <dbReference type="EMBL" id="KAL0433741.1"/>
    </source>
</evidence>
<proteinExistence type="predicted"/>
<protein>
    <submittedName>
        <fullName evidence="1">Uncharacterized protein</fullName>
    </submittedName>
</protein>
<dbReference type="EMBL" id="JACGWN010000009">
    <property type="protein sequence ID" value="KAL0433741.1"/>
    <property type="molecule type" value="Genomic_DNA"/>
</dbReference>